<dbReference type="InterPro" id="IPR021127">
    <property type="entry name" value="CRISPR_associated_Cas2"/>
</dbReference>
<evidence type="ECO:0000313" key="10">
    <source>
        <dbReference type="EMBL" id="KQB35303.1"/>
    </source>
</evidence>
<evidence type="ECO:0000313" key="12">
    <source>
        <dbReference type="Proteomes" id="UP000050515"/>
    </source>
</evidence>
<keyword evidence="3 8" id="KW-0479">Metal-binding</keyword>
<dbReference type="GO" id="GO:0046872">
    <property type="term" value="F:metal ion binding"/>
    <property type="evidence" value="ECO:0007669"/>
    <property type="project" value="UniProtKB-UniRule"/>
</dbReference>
<evidence type="ECO:0000256" key="4">
    <source>
        <dbReference type="ARBA" id="ARBA00022759"/>
    </source>
</evidence>
<keyword evidence="4 8" id="KW-0255">Endonuclease</keyword>
<dbReference type="GO" id="GO:0016787">
    <property type="term" value="F:hydrolase activity"/>
    <property type="evidence" value="ECO:0007669"/>
    <property type="project" value="UniProtKB-KW"/>
</dbReference>
<evidence type="ECO:0000256" key="3">
    <source>
        <dbReference type="ARBA" id="ARBA00022723"/>
    </source>
</evidence>
<dbReference type="PANTHER" id="PTHR34405">
    <property type="entry name" value="CRISPR-ASSOCIATED ENDORIBONUCLEASE CAS2"/>
    <property type="match status" value="1"/>
</dbReference>
<comment type="caution">
    <text evidence="9">The sequence shown here is derived from an EMBL/GenBank/DDBJ whole genome shotgun (WGS) entry which is preliminary data.</text>
</comment>
<dbReference type="HAMAP" id="MF_01471">
    <property type="entry name" value="Cas2"/>
    <property type="match status" value="1"/>
</dbReference>
<dbReference type="EMBL" id="LJCQ01000153">
    <property type="protein sequence ID" value="KPV46980.1"/>
    <property type="molecule type" value="Genomic_DNA"/>
</dbReference>
<dbReference type="SUPFAM" id="SSF143430">
    <property type="entry name" value="TTP0101/SSO1404-like"/>
    <property type="match status" value="1"/>
</dbReference>
<feature type="binding site" evidence="8">
    <location>
        <position position="8"/>
    </location>
    <ligand>
        <name>Mg(2+)</name>
        <dbReference type="ChEBI" id="CHEBI:18420"/>
        <note>catalytic</note>
    </ligand>
</feature>
<evidence type="ECO:0000256" key="1">
    <source>
        <dbReference type="ARBA" id="ARBA00001946"/>
    </source>
</evidence>
<dbReference type="AlphaFoldDB" id="A0A0P9ESR2"/>
<evidence type="ECO:0000256" key="6">
    <source>
        <dbReference type="ARBA" id="ARBA00022842"/>
    </source>
</evidence>
<dbReference type="Proteomes" id="UP000050515">
    <property type="component" value="Unassembled WGS sequence"/>
</dbReference>
<dbReference type="PATRIC" id="fig|507754.4.peg.377"/>
<dbReference type="Pfam" id="PF09827">
    <property type="entry name" value="CRISPR_Cas2"/>
    <property type="match status" value="1"/>
</dbReference>
<comment type="cofactor">
    <cofactor evidence="1 8">
        <name>Mg(2+)</name>
        <dbReference type="ChEBI" id="CHEBI:18420"/>
    </cofactor>
</comment>
<keyword evidence="2 8" id="KW-0540">Nuclease</keyword>
<comment type="subunit">
    <text evidence="8">Homodimer, forms a heterotetramer with a Cas1 homodimer.</text>
</comment>
<organism evidence="9 12">
    <name type="scientific">Acidiplasma aeolicum</name>
    <dbReference type="NCBI Taxonomy" id="507754"/>
    <lineage>
        <taxon>Archaea</taxon>
        <taxon>Methanobacteriati</taxon>
        <taxon>Thermoplasmatota</taxon>
        <taxon>Thermoplasmata</taxon>
        <taxon>Thermoplasmatales</taxon>
        <taxon>Ferroplasmaceae</taxon>
        <taxon>Acidiplasma</taxon>
    </lineage>
</organism>
<dbReference type="EC" id="3.1.-.-" evidence="8"/>
<evidence type="ECO:0000256" key="8">
    <source>
        <dbReference type="HAMAP-Rule" id="MF_01471"/>
    </source>
</evidence>
<keyword evidence="7 8" id="KW-0051">Antiviral defense</keyword>
<keyword evidence="6 8" id="KW-0460">Magnesium</keyword>
<comment type="function">
    <text evidence="8">CRISPR (clustered regularly interspaced short palindromic repeat), is an adaptive immune system that provides protection against mobile genetic elements (viruses, transposable elements and conjugative plasmids). CRISPR clusters contain sequences complementary to antecedent mobile elements and target invading nucleic acids. CRISPR clusters are transcribed and processed into CRISPR RNA (crRNA). Functions as a ssRNA-specific endoribonuclease. Involved in the integration of spacer DNA into the CRISPR cassette.</text>
</comment>
<dbReference type="GO" id="GO:0004521">
    <property type="term" value="F:RNA endonuclease activity"/>
    <property type="evidence" value="ECO:0007669"/>
    <property type="project" value="InterPro"/>
</dbReference>
<dbReference type="OrthoDB" id="43236at2157"/>
<dbReference type="GeneID" id="84221161"/>
<evidence type="ECO:0000313" key="11">
    <source>
        <dbReference type="Proteomes" id="UP000050320"/>
    </source>
</evidence>
<evidence type="ECO:0000256" key="5">
    <source>
        <dbReference type="ARBA" id="ARBA00022801"/>
    </source>
</evidence>
<proteinExistence type="inferred from homology"/>
<accession>A0A0P9ESR2</accession>
<keyword evidence="5 8" id="KW-0378">Hydrolase</keyword>
<name>A0A0P9ESR2_9ARCH</name>
<dbReference type="Gene3D" id="3.30.70.240">
    <property type="match status" value="1"/>
</dbReference>
<dbReference type="GO" id="GO:0043571">
    <property type="term" value="P:maintenance of CRISPR repeat elements"/>
    <property type="evidence" value="ECO:0007669"/>
    <property type="project" value="UniProtKB-UniRule"/>
</dbReference>
<dbReference type="EMBL" id="LKBG01000145">
    <property type="protein sequence ID" value="KQB35303.1"/>
    <property type="molecule type" value="Genomic_DNA"/>
</dbReference>
<dbReference type="InterPro" id="IPR019199">
    <property type="entry name" value="Virulence_VapD/CRISPR_Cas2"/>
</dbReference>
<comment type="similarity">
    <text evidence="8">Belongs to the CRISPR-associated endoribonuclease Cas2 protein family.</text>
</comment>
<dbReference type="GO" id="GO:0051607">
    <property type="term" value="P:defense response to virus"/>
    <property type="evidence" value="ECO:0007669"/>
    <property type="project" value="UniProtKB-UniRule"/>
</dbReference>
<gene>
    <name evidence="8" type="primary">cas2</name>
    <name evidence="10" type="ORF">AOG54_03130</name>
    <name evidence="9" type="ORF">SE19_03130</name>
</gene>
<sequence length="86" mass="10330">MWIILTYDINEKRVDKIRKISLQYLIRIQNSVFIGDIGWASLRILKERLKKEIVESEDSIQFFILRDEKLVKRIKLGVSYEFSNII</sequence>
<dbReference type="RefSeq" id="WP_048101314.1">
    <property type="nucleotide sequence ID" value="NZ_LJCQ01000153.1"/>
</dbReference>
<evidence type="ECO:0000256" key="2">
    <source>
        <dbReference type="ARBA" id="ARBA00022722"/>
    </source>
</evidence>
<dbReference type="NCBIfam" id="TIGR01573">
    <property type="entry name" value="cas2"/>
    <property type="match status" value="1"/>
</dbReference>
<reference evidence="9 12" key="1">
    <citation type="submission" date="2015-09" db="EMBL/GenBank/DDBJ databases">
        <title>Draft genome sequence of Acidiplasma aeolicum DSM 18409.</title>
        <authorList>
            <person name="Hemp J."/>
        </authorList>
    </citation>
    <scope>NUCLEOTIDE SEQUENCE [LARGE SCALE GENOMIC DNA]</scope>
    <source>
        <strain evidence="9 12">V</strain>
    </source>
</reference>
<keyword evidence="11" id="KW-1185">Reference proteome</keyword>
<evidence type="ECO:0000256" key="7">
    <source>
        <dbReference type="ARBA" id="ARBA00023118"/>
    </source>
</evidence>
<protein>
    <recommendedName>
        <fullName evidence="8">CRISPR-associated endoribonuclease Cas2</fullName>
        <ecNumber evidence="8">3.1.-.-</ecNumber>
    </recommendedName>
</protein>
<evidence type="ECO:0000313" key="9">
    <source>
        <dbReference type="EMBL" id="KPV46980.1"/>
    </source>
</evidence>
<reference evidence="10 11" key="2">
    <citation type="submission" date="2015-09" db="EMBL/GenBank/DDBJ databases">
        <title>Heavy metals and arsenic resistance mechanisms in polyextremophilic archaea of the family Ferroplasmaceae.</title>
        <authorList>
            <person name="Bulaev A.G."/>
            <person name="Kanygina A.V."/>
        </authorList>
    </citation>
    <scope>NUCLEOTIDE SEQUENCE [LARGE SCALE GENOMIC DNA]</scope>
    <source>
        <strain evidence="10 11">VT</strain>
    </source>
</reference>
<dbReference type="CDD" id="cd09725">
    <property type="entry name" value="Cas2_I_II_III"/>
    <property type="match status" value="1"/>
</dbReference>
<dbReference type="Proteomes" id="UP000050320">
    <property type="component" value="Unassembled WGS sequence"/>
</dbReference>